<keyword evidence="2" id="KW-0235">DNA replication</keyword>
<dbReference type="EMBL" id="JARTCD010000012">
    <property type="protein sequence ID" value="KAJ8660630.1"/>
    <property type="molecule type" value="Genomic_DNA"/>
</dbReference>
<dbReference type="GO" id="GO:0006260">
    <property type="term" value="P:DNA replication"/>
    <property type="evidence" value="ECO:0007669"/>
    <property type="project" value="UniProtKB-KW"/>
</dbReference>
<accession>A0AAD7V988</accession>
<gene>
    <name evidence="7" type="ORF">O0I10_003678</name>
</gene>
<dbReference type="GO" id="GO:0031390">
    <property type="term" value="C:Ctf18 RFC-like complex"/>
    <property type="evidence" value="ECO:0007669"/>
    <property type="project" value="InterPro"/>
</dbReference>
<evidence type="ECO:0000256" key="2">
    <source>
        <dbReference type="ARBA" id="ARBA00022705"/>
    </source>
</evidence>
<keyword evidence="5" id="KW-0131">Cell cycle</keyword>
<evidence type="ECO:0000256" key="4">
    <source>
        <dbReference type="ARBA" id="ARBA00023242"/>
    </source>
</evidence>
<dbReference type="AlphaFoldDB" id="A0AAD7V988"/>
<name>A0AAD7V988_9FUNG</name>
<dbReference type="Proteomes" id="UP001234581">
    <property type="component" value="Unassembled WGS sequence"/>
</dbReference>
<dbReference type="Pfam" id="PF09696">
    <property type="entry name" value="Ctf8"/>
    <property type="match status" value="1"/>
</dbReference>
<comment type="similarity">
    <text evidence="6">Belongs to the CTF8 family.</text>
</comment>
<keyword evidence="4" id="KW-0539">Nucleus</keyword>
<organism evidence="7 8">
    <name type="scientific">Lichtheimia ornata</name>
    <dbReference type="NCBI Taxonomy" id="688661"/>
    <lineage>
        <taxon>Eukaryota</taxon>
        <taxon>Fungi</taxon>
        <taxon>Fungi incertae sedis</taxon>
        <taxon>Mucoromycota</taxon>
        <taxon>Mucoromycotina</taxon>
        <taxon>Mucoromycetes</taxon>
        <taxon>Mucorales</taxon>
        <taxon>Lichtheimiaceae</taxon>
        <taxon>Lichtheimia</taxon>
    </lineage>
</organism>
<dbReference type="InterPro" id="IPR018607">
    <property type="entry name" value="Ctf8"/>
</dbReference>
<protein>
    <submittedName>
        <fullName evidence="7">Uncharacterized protein</fullName>
    </submittedName>
</protein>
<sequence length="135" mass="15071">MVHTVIYSLDESQTDSGLVLFEFQGSFTTKEDNVQQLKIGNVDINNDKATLSLGHHRLEGKKVKLPKPLAVIRKRGDQSGLKDNEVMDVDNDDDTTTEPTCTYDTVAILREKFVFTQRPLLQVQPGLRGLTRIGG</sequence>
<evidence type="ECO:0000256" key="3">
    <source>
        <dbReference type="ARBA" id="ARBA00023125"/>
    </source>
</evidence>
<evidence type="ECO:0000256" key="5">
    <source>
        <dbReference type="ARBA" id="ARBA00023306"/>
    </source>
</evidence>
<dbReference type="GO" id="GO:0007064">
    <property type="term" value="P:mitotic sister chromatid cohesion"/>
    <property type="evidence" value="ECO:0007669"/>
    <property type="project" value="InterPro"/>
</dbReference>
<dbReference type="GeneID" id="83211091"/>
<dbReference type="PANTHER" id="PTHR28605:SF1">
    <property type="entry name" value="CHROMOSOME TRANSMISSION FIDELITY FACTOR 8"/>
    <property type="match status" value="1"/>
</dbReference>
<proteinExistence type="inferred from homology"/>
<evidence type="ECO:0000256" key="1">
    <source>
        <dbReference type="ARBA" id="ARBA00004123"/>
    </source>
</evidence>
<evidence type="ECO:0000313" key="8">
    <source>
        <dbReference type="Proteomes" id="UP001234581"/>
    </source>
</evidence>
<comment type="caution">
    <text evidence="7">The sequence shown here is derived from an EMBL/GenBank/DDBJ whole genome shotgun (WGS) entry which is preliminary data.</text>
</comment>
<evidence type="ECO:0000256" key="6">
    <source>
        <dbReference type="ARBA" id="ARBA00038447"/>
    </source>
</evidence>
<reference evidence="7 8" key="1">
    <citation type="submission" date="2023-03" db="EMBL/GenBank/DDBJ databases">
        <title>Genome sequence of Lichtheimia ornata CBS 291.66.</title>
        <authorList>
            <person name="Mohabir J.T."/>
            <person name="Shea T.P."/>
            <person name="Kurbessoian T."/>
            <person name="Berby B."/>
            <person name="Fontaine J."/>
            <person name="Livny J."/>
            <person name="Gnirke A."/>
            <person name="Stajich J.E."/>
            <person name="Cuomo C.A."/>
        </authorList>
    </citation>
    <scope>NUCLEOTIDE SEQUENCE [LARGE SCALE GENOMIC DNA]</scope>
    <source>
        <strain evidence="7">CBS 291.66</strain>
    </source>
</reference>
<dbReference type="RefSeq" id="XP_058345543.1">
    <property type="nucleotide sequence ID" value="XM_058483745.1"/>
</dbReference>
<comment type="subcellular location">
    <subcellularLocation>
        <location evidence="1">Nucleus</location>
    </subcellularLocation>
</comment>
<dbReference type="GO" id="GO:0003677">
    <property type="term" value="F:DNA binding"/>
    <property type="evidence" value="ECO:0007669"/>
    <property type="project" value="UniProtKB-KW"/>
</dbReference>
<keyword evidence="3" id="KW-0238">DNA-binding</keyword>
<evidence type="ECO:0000313" key="7">
    <source>
        <dbReference type="EMBL" id="KAJ8660630.1"/>
    </source>
</evidence>
<dbReference type="PANTHER" id="PTHR28605">
    <property type="entry name" value="CTF8, CHROMOSOME TRANSMISSION FIDELITY FACTOR 8 HOMOLOG (S. CEREVISIAE)"/>
    <property type="match status" value="1"/>
</dbReference>
<keyword evidence="8" id="KW-1185">Reference proteome</keyword>